<reference evidence="2" key="2">
    <citation type="journal article" date="2014" name="ISME J.">
        <title>Microbial stratification in low pH oxic and suboxic macroscopic growths along an acid mine drainage.</title>
        <authorList>
            <person name="Mendez-Garcia C."/>
            <person name="Mesa V."/>
            <person name="Sprenger R.R."/>
            <person name="Richter M."/>
            <person name="Diez M.S."/>
            <person name="Solano J."/>
            <person name="Bargiela R."/>
            <person name="Golyshina O.V."/>
            <person name="Manteca A."/>
            <person name="Ramos J.L."/>
            <person name="Gallego J.R."/>
            <person name="Llorente I."/>
            <person name="Martins Dos Santos V.A."/>
            <person name="Jensen O.N."/>
            <person name="Pelaez A.I."/>
            <person name="Sanchez J."/>
            <person name="Ferrer M."/>
        </authorList>
    </citation>
    <scope>NUCLEOTIDE SEQUENCE</scope>
</reference>
<gene>
    <name evidence="2" type="ORF">B1B_04930</name>
</gene>
<protein>
    <submittedName>
        <fullName evidence="2">Transposase</fullName>
    </submittedName>
</protein>
<dbReference type="InterPro" id="IPR025959">
    <property type="entry name" value="Winged_HTH_dom"/>
</dbReference>
<dbReference type="AlphaFoldDB" id="T1BCB5"/>
<dbReference type="Pfam" id="PF13592">
    <property type="entry name" value="HTH_33"/>
    <property type="match status" value="1"/>
</dbReference>
<name>T1BCB5_9ZZZZ</name>
<feature type="domain" description="Winged helix-turn helix" evidence="1">
    <location>
        <begin position="26"/>
        <end position="78"/>
    </location>
</feature>
<comment type="caution">
    <text evidence="2">The sequence shown here is derived from an EMBL/GenBank/DDBJ whole genome shotgun (WGS) entry which is preliminary data.</text>
</comment>
<dbReference type="EMBL" id="AUZY01003102">
    <property type="protein sequence ID" value="EQD70561.1"/>
    <property type="molecule type" value="Genomic_DNA"/>
</dbReference>
<accession>T1BCB5</accession>
<proteinExistence type="predicted"/>
<organism evidence="2">
    <name type="scientific">mine drainage metagenome</name>
    <dbReference type="NCBI Taxonomy" id="410659"/>
    <lineage>
        <taxon>unclassified sequences</taxon>
        <taxon>metagenomes</taxon>
        <taxon>ecological metagenomes</taxon>
    </lineage>
</organism>
<reference evidence="2" key="1">
    <citation type="submission" date="2013-08" db="EMBL/GenBank/DDBJ databases">
        <authorList>
            <person name="Mendez C."/>
            <person name="Richter M."/>
            <person name="Ferrer M."/>
            <person name="Sanchez J."/>
        </authorList>
    </citation>
    <scope>NUCLEOTIDE SEQUENCE</scope>
</reference>
<evidence type="ECO:0000313" key="2">
    <source>
        <dbReference type="EMBL" id="EQD70561.1"/>
    </source>
</evidence>
<sequence>MTIEEEKAFLAPWAEQARDAGVLVVSPVRAALAEKLGRKKVAASVVYRLLARHGWRKVAPDTRHPKSDPAAQAEWKKNFRKRWLPC</sequence>
<evidence type="ECO:0000259" key="1">
    <source>
        <dbReference type="Pfam" id="PF13592"/>
    </source>
</evidence>